<dbReference type="PROSITE" id="PS51198">
    <property type="entry name" value="UVRD_HELICASE_ATP_BIND"/>
    <property type="match status" value="1"/>
</dbReference>
<evidence type="ECO:0000313" key="7">
    <source>
        <dbReference type="EMBL" id="PWK35838.1"/>
    </source>
</evidence>
<dbReference type="GO" id="GO:0003678">
    <property type="term" value="F:DNA helicase activity"/>
    <property type="evidence" value="ECO:0007669"/>
    <property type="project" value="InterPro"/>
</dbReference>
<dbReference type="Proteomes" id="UP000245697">
    <property type="component" value="Unassembled WGS sequence"/>
</dbReference>
<dbReference type="EMBL" id="QGGR01000025">
    <property type="protein sequence ID" value="PWK35838.1"/>
    <property type="molecule type" value="Genomic_DNA"/>
</dbReference>
<accession>A0A316ETA6</accession>
<organism evidence="7 8">
    <name type="scientific">Actinoplanes xinjiangensis</name>
    <dbReference type="NCBI Taxonomy" id="512350"/>
    <lineage>
        <taxon>Bacteria</taxon>
        <taxon>Bacillati</taxon>
        <taxon>Actinomycetota</taxon>
        <taxon>Actinomycetes</taxon>
        <taxon>Micromonosporales</taxon>
        <taxon>Micromonosporaceae</taxon>
        <taxon>Actinoplanes</taxon>
    </lineage>
</organism>
<dbReference type="InterPro" id="IPR027417">
    <property type="entry name" value="P-loop_NTPase"/>
</dbReference>
<dbReference type="CDD" id="cd17932">
    <property type="entry name" value="DEXQc_UvrD"/>
    <property type="match status" value="1"/>
</dbReference>
<reference evidence="7 8" key="1">
    <citation type="submission" date="2018-05" db="EMBL/GenBank/DDBJ databases">
        <title>Genomic Encyclopedia of Archaeal and Bacterial Type Strains, Phase II (KMG-II): from individual species to whole genera.</title>
        <authorList>
            <person name="Goeker M."/>
        </authorList>
    </citation>
    <scope>NUCLEOTIDE SEQUENCE [LARGE SCALE GENOMIC DNA]</scope>
    <source>
        <strain evidence="7 8">DSM 45184</strain>
    </source>
</reference>
<dbReference type="InterPro" id="IPR027785">
    <property type="entry name" value="UvrD-like_helicase_C"/>
</dbReference>
<dbReference type="RefSeq" id="WP_109601372.1">
    <property type="nucleotide sequence ID" value="NZ_BONA01000078.1"/>
</dbReference>
<proteinExistence type="predicted"/>
<protein>
    <submittedName>
        <fullName evidence="7">UvrD-like helicase family protein</fullName>
    </submittedName>
</protein>
<gene>
    <name evidence="7" type="ORF">BC793_12539</name>
</gene>
<evidence type="ECO:0000259" key="6">
    <source>
        <dbReference type="PROSITE" id="PS51198"/>
    </source>
</evidence>
<keyword evidence="3 5" id="KW-0347">Helicase</keyword>
<sequence>MSTPPVTTEPTDEQLSVIRRPVDSHTLLIAPAGTGKTFTVVRRIEHLLAEGLAPDEILTLSFSRAAVAELAKRTTGQTHLVDVRTFDAWALDLLRNTYSDEEWGHWSFDERIAEATAALAQGDTEYYTHRIRHVLLDEVQDLVGARQDMVRALLTALNCGFTVVGDPAQAVYRFQQRPDRTEGDVFTWLRDAYADDLEETALSRDFRARKPREPGLVTCGVELRATTIGEETLRSVRHRFLDLLCVGTVGDIAGGLAYQGGTSAVLCRDNGQVLQISAALHDAGVTHRVQGRAGEAGLPGWVADLFRHDGRTIDEDTFRAGTGAVDSALAWASLRGAARAGSNRVDLDRLRDALASGRHRLPPDPAAEPVVSVSSMHRAKGLEYDHVFILESPRRDHHDALDEARLLYMAMTRSREDVFRLEPIASNGPLHVKRCKANGRWGRYHFRRHRGRYGLAIEPGDVSTDLPAGTAGFTDDPGELQLYLARQVRPGDSVTLERADSEPADDLPVPMYVVRHDGRLIGVVSTAFREALSAYLFDRAAPRTDARWPHTITDCRVEDVETVFGSAAAGRRFGLGAHGAWRAPRLTGLTWFQWEDGDTADE</sequence>
<evidence type="ECO:0000256" key="1">
    <source>
        <dbReference type="ARBA" id="ARBA00022741"/>
    </source>
</evidence>
<dbReference type="GO" id="GO:0003677">
    <property type="term" value="F:DNA binding"/>
    <property type="evidence" value="ECO:0007669"/>
    <property type="project" value="InterPro"/>
</dbReference>
<dbReference type="PANTHER" id="PTHR11070">
    <property type="entry name" value="UVRD / RECB / PCRA DNA HELICASE FAMILY MEMBER"/>
    <property type="match status" value="1"/>
</dbReference>
<dbReference type="GO" id="GO:0016787">
    <property type="term" value="F:hydrolase activity"/>
    <property type="evidence" value="ECO:0007669"/>
    <property type="project" value="UniProtKB-UniRule"/>
</dbReference>
<dbReference type="InterPro" id="IPR014016">
    <property type="entry name" value="UvrD-like_ATP-bd"/>
</dbReference>
<keyword evidence="4 5" id="KW-0067">ATP-binding</keyword>
<dbReference type="InterPro" id="IPR000212">
    <property type="entry name" value="DNA_helicase_UvrD/REP"/>
</dbReference>
<comment type="caution">
    <text evidence="7">The sequence shown here is derived from an EMBL/GenBank/DDBJ whole genome shotgun (WGS) entry which is preliminary data.</text>
</comment>
<dbReference type="Pfam" id="PF13538">
    <property type="entry name" value="UvrD_C_2"/>
    <property type="match status" value="1"/>
</dbReference>
<dbReference type="Gene3D" id="3.40.50.300">
    <property type="entry name" value="P-loop containing nucleotide triphosphate hydrolases"/>
    <property type="match status" value="2"/>
</dbReference>
<evidence type="ECO:0000256" key="3">
    <source>
        <dbReference type="ARBA" id="ARBA00022806"/>
    </source>
</evidence>
<dbReference type="GO" id="GO:0005524">
    <property type="term" value="F:ATP binding"/>
    <property type="evidence" value="ECO:0007669"/>
    <property type="project" value="UniProtKB-UniRule"/>
</dbReference>
<evidence type="ECO:0000313" key="8">
    <source>
        <dbReference type="Proteomes" id="UP000245697"/>
    </source>
</evidence>
<evidence type="ECO:0000256" key="2">
    <source>
        <dbReference type="ARBA" id="ARBA00022801"/>
    </source>
</evidence>
<evidence type="ECO:0000256" key="4">
    <source>
        <dbReference type="ARBA" id="ARBA00022840"/>
    </source>
</evidence>
<name>A0A316ETA6_9ACTN</name>
<feature type="binding site" evidence="5">
    <location>
        <begin position="30"/>
        <end position="37"/>
    </location>
    <ligand>
        <name>ATP</name>
        <dbReference type="ChEBI" id="CHEBI:30616"/>
    </ligand>
</feature>
<keyword evidence="1 5" id="KW-0547">Nucleotide-binding</keyword>
<dbReference type="OrthoDB" id="3196263at2"/>
<evidence type="ECO:0000256" key="5">
    <source>
        <dbReference type="PROSITE-ProRule" id="PRU00560"/>
    </source>
</evidence>
<dbReference type="Pfam" id="PF00580">
    <property type="entry name" value="UvrD-helicase"/>
    <property type="match status" value="2"/>
</dbReference>
<feature type="domain" description="UvrD-like helicase ATP-binding" evidence="6">
    <location>
        <begin position="9"/>
        <end position="567"/>
    </location>
</feature>
<dbReference type="AlphaFoldDB" id="A0A316ETA6"/>
<dbReference type="SUPFAM" id="SSF52540">
    <property type="entry name" value="P-loop containing nucleoside triphosphate hydrolases"/>
    <property type="match status" value="1"/>
</dbReference>
<keyword evidence="2 5" id="KW-0378">Hydrolase</keyword>
<keyword evidence="8" id="KW-1185">Reference proteome</keyword>